<evidence type="ECO:0000313" key="7">
    <source>
        <dbReference type="EMBL" id="CUU69334.1"/>
    </source>
</evidence>
<dbReference type="CDD" id="cd00609">
    <property type="entry name" value="AAT_like"/>
    <property type="match status" value="1"/>
</dbReference>
<dbReference type="PANTHER" id="PTHR46383">
    <property type="entry name" value="ASPARTATE AMINOTRANSFERASE"/>
    <property type="match status" value="1"/>
</dbReference>
<keyword evidence="4 7" id="KW-0808">Transferase</keyword>
<gene>
    <name evidence="7" type="ORF">ERS686654_00153</name>
</gene>
<organism evidence="7 8">
    <name type="scientific">Campylobacter hyointestinalis subsp. hyointestinalis</name>
    <dbReference type="NCBI Taxonomy" id="91352"/>
    <lineage>
        <taxon>Bacteria</taxon>
        <taxon>Pseudomonadati</taxon>
        <taxon>Campylobacterota</taxon>
        <taxon>Epsilonproteobacteria</taxon>
        <taxon>Campylobacterales</taxon>
        <taxon>Campylobacteraceae</taxon>
        <taxon>Campylobacter</taxon>
    </lineage>
</organism>
<dbReference type="GO" id="GO:0004069">
    <property type="term" value="F:L-aspartate:2-oxoglutarate aminotransferase activity"/>
    <property type="evidence" value="ECO:0007669"/>
    <property type="project" value="UniProtKB-EC"/>
</dbReference>
<dbReference type="FunFam" id="3.40.640.10:FF:000033">
    <property type="entry name" value="Aspartate aminotransferase"/>
    <property type="match status" value="1"/>
</dbReference>
<evidence type="ECO:0000256" key="4">
    <source>
        <dbReference type="ARBA" id="ARBA00022679"/>
    </source>
</evidence>
<keyword evidence="8" id="KW-1185">Reference proteome</keyword>
<keyword evidence="5" id="KW-0663">Pyridoxal phosphate</keyword>
<dbReference type="InterPro" id="IPR050596">
    <property type="entry name" value="AspAT/PAT-like"/>
</dbReference>
<dbReference type="Proteomes" id="UP000052237">
    <property type="component" value="Unassembled WGS sequence"/>
</dbReference>
<dbReference type="Gene3D" id="3.40.640.10">
    <property type="entry name" value="Type I PLP-dependent aspartate aminotransferase-like (Major domain)"/>
    <property type="match status" value="1"/>
</dbReference>
<proteinExistence type="inferred from homology"/>
<feature type="domain" description="Aminotransferase class I/classII large" evidence="6">
    <location>
        <begin position="30"/>
        <end position="380"/>
    </location>
</feature>
<comment type="cofactor">
    <cofactor evidence="1">
        <name>pyridoxal 5'-phosphate</name>
        <dbReference type="ChEBI" id="CHEBI:597326"/>
    </cofactor>
</comment>
<dbReference type="GO" id="GO:0030170">
    <property type="term" value="F:pyridoxal phosphate binding"/>
    <property type="evidence" value="ECO:0007669"/>
    <property type="project" value="InterPro"/>
</dbReference>
<evidence type="ECO:0000256" key="2">
    <source>
        <dbReference type="ARBA" id="ARBA00007441"/>
    </source>
</evidence>
<dbReference type="GO" id="GO:0006520">
    <property type="term" value="P:amino acid metabolic process"/>
    <property type="evidence" value="ECO:0007669"/>
    <property type="project" value="InterPro"/>
</dbReference>
<evidence type="ECO:0000313" key="8">
    <source>
        <dbReference type="Proteomes" id="UP000052237"/>
    </source>
</evidence>
<dbReference type="InterPro" id="IPR015424">
    <property type="entry name" value="PyrdxlP-dep_Trfase"/>
</dbReference>
<protein>
    <submittedName>
        <fullName evidence="7">Aspartate aminotransferase</fullName>
        <ecNumber evidence="7">2.6.1.1</ecNumber>
    </submittedName>
</protein>
<comment type="similarity">
    <text evidence="2">Belongs to the class-I pyridoxal-phosphate-dependent aminotransferase family.</text>
</comment>
<sequence>MLSKKIGVLSESLTIAISSKAKEMKADGQDVISFSAGEPDFDTPNVIKDAVKRALDSGCGKYTPIPGRPEVLRAIATKLKRDNGLEYKTSQIITNVGAKHSLFNIFQSIIDEGDEVIIASPYWVSYPEIVKFSGGTPVIVQTDEGSKFKLTSEALKKAITPKTKAIVLNSPSNPCGGVYTKTELEAIAKVLEGTNIVVLSDEIYEKLTYNGEFVATASISEDMFKRTITINGLSKCGAMPGWRFGYMASVMDDINAAVKKLQSQSTSNISSIVQDGAVPALLGEADKDIEFMRSKFIERRDYAVDAINAIKGLNVVKPDGAFYLFVNCKEVEPDSMKFCKDMLENALVATVPGVGFGMDGYFRLSFACDMDSIKKGIDRIAKFVESYKK</sequence>
<evidence type="ECO:0000256" key="1">
    <source>
        <dbReference type="ARBA" id="ARBA00001933"/>
    </source>
</evidence>
<comment type="caution">
    <text evidence="7">The sequence shown here is derived from an EMBL/GenBank/DDBJ whole genome shotgun (WGS) entry which is preliminary data.</text>
</comment>
<dbReference type="PANTHER" id="PTHR46383:SF1">
    <property type="entry name" value="ASPARTATE AMINOTRANSFERASE"/>
    <property type="match status" value="1"/>
</dbReference>
<dbReference type="RefSeq" id="WP_059425503.1">
    <property type="nucleotide sequence ID" value="NZ_FAVB01000001.1"/>
</dbReference>
<keyword evidence="3 7" id="KW-0032">Aminotransferase</keyword>
<dbReference type="InterPro" id="IPR004839">
    <property type="entry name" value="Aminotransferase_I/II_large"/>
</dbReference>
<dbReference type="Pfam" id="PF00155">
    <property type="entry name" value="Aminotran_1_2"/>
    <property type="match status" value="1"/>
</dbReference>
<dbReference type="SUPFAM" id="SSF53383">
    <property type="entry name" value="PLP-dependent transferases"/>
    <property type="match status" value="1"/>
</dbReference>
<dbReference type="EMBL" id="FAVB01000001">
    <property type="protein sequence ID" value="CUU69334.1"/>
    <property type="molecule type" value="Genomic_DNA"/>
</dbReference>
<evidence type="ECO:0000256" key="3">
    <source>
        <dbReference type="ARBA" id="ARBA00022576"/>
    </source>
</evidence>
<dbReference type="Gene3D" id="3.90.1150.10">
    <property type="entry name" value="Aspartate Aminotransferase, domain 1"/>
    <property type="match status" value="1"/>
</dbReference>
<dbReference type="InterPro" id="IPR015421">
    <property type="entry name" value="PyrdxlP-dep_Trfase_major"/>
</dbReference>
<reference evidence="7 8" key="1">
    <citation type="submission" date="2015-11" db="EMBL/GenBank/DDBJ databases">
        <authorList>
            <consortium name="Pathogen Informatics"/>
        </authorList>
    </citation>
    <scope>NUCLEOTIDE SEQUENCE [LARGE SCALE GENOMIC DNA]</scope>
    <source>
        <strain evidence="7 8">006A-0059</strain>
    </source>
</reference>
<dbReference type="InterPro" id="IPR015422">
    <property type="entry name" value="PyrdxlP-dep_Trfase_small"/>
</dbReference>
<dbReference type="EC" id="2.6.1.1" evidence="7"/>
<evidence type="ECO:0000259" key="6">
    <source>
        <dbReference type="Pfam" id="PF00155"/>
    </source>
</evidence>
<accession>A0A0S4R5H8</accession>
<dbReference type="AlphaFoldDB" id="A0A0S4R5H8"/>
<evidence type="ECO:0000256" key="5">
    <source>
        <dbReference type="ARBA" id="ARBA00022898"/>
    </source>
</evidence>
<name>A0A0S4R5H8_CAMHY</name>